<dbReference type="GO" id="GO:0005509">
    <property type="term" value="F:calcium ion binding"/>
    <property type="evidence" value="ECO:0007669"/>
    <property type="project" value="InterPro"/>
</dbReference>
<keyword evidence="4" id="KW-0009">Actin-binding</keyword>
<dbReference type="SMART" id="SM00150">
    <property type="entry name" value="SPEC"/>
    <property type="match status" value="3"/>
</dbReference>
<evidence type="ECO:0000313" key="13">
    <source>
        <dbReference type="WBParaSite" id="SRAE_2000373600.1"/>
    </source>
</evidence>
<dbReference type="CDD" id="cd00176">
    <property type="entry name" value="SPEC"/>
    <property type="match status" value="1"/>
</dbReference>
<feature type="domain" description="Calponin-homology (CH)" evidence="8">
    <location>
        <begin position="178"/>
        <end position="286"/>
    </location>
</feature>
<evidence type="ECO:0000256" key="3">
    <source>
        <dbReference type="ARBA" id="ARBA00022737"/>
    </source>
</evidence>
<evidence type="ECO:0000256" key="4">
    <source>
        <dbReference type="ARBA" id="ARBA00023203"/>
    </source>
</evidence>
<keyword evidence="2" id="KW-0963">Cytoplasm</keyword>
<dbReference type="PROSITE" id="PS50222">
    <property type="entry name" value="EF_HAND_2"/>
    <property type="match status" value="1"/>
</dbReference>
<dbReference type="STRING" id="34506.A0A090MZK3"/>
<dbReference type="PROSITE" id="PS00019">
    <property type="entry name" value="ACTININ_1"/>
    <property type="match status" value="1"/>
</dbReference>
<feature type="domain" description="Calponin-homology (CH)" evidence="8">
    <location>
        <begin position="28"/>
        <end position="131"/>
    </location>
</feature>
<feature type="coiled-coil region" evidence="6">
    <location>
        <begin position="814"/>
        <end position="848"/>
    </location>
</feature>
<dbReference type="CTD" id="36381454"/>
<feature type="region of interest" description="Disordered" evidence="7">
    <location>
        <begin position="1590"/>
        <end position="1614"/>
    </location>
</feature>
<dbReference type="InterPro" id="IPR002017">
    <property type="entry name" value="Spectrin_repeat"/>
</dbReference>
<sequence>MSKNCSSYNQNITSIEDNREKLADERAAIQKKTFTKWVNSHLNKNGYSIENLFMDLRDGIHLAHLIDILTNSSLLKSTGRTPFHALQNITGCLEHLKNYGVKLVNIRTEDIHEGNPKLTLGLIWTLILHFELSFIKTKIDQTSCIDKIKSKNNDSKVDNNNQLDKENISNTNNDKEAITVRGALLRWAQQSLGDYSKLIPVINFTSSWKDGKAFCGIISNQNSKALPKDLWFNDNFTSKQRLKLAFDTANKLYNVPCLLDPEDVDCENPDDKSIITYLSLLCHNLSFKTTEDFSTIDDKTKDKTNKYTDEFFNIVNSFKDKPSTIKTDLLKNELDEHTKLLETMESKKQEFVLNVLSYDEENVSPETSEHIKKANDFIEKSFDFAKTRLYELQEAFELCDTLNENTKSLNEWFDSFLKSMNELKESIPDCSTQDIDVYAKELENHCENIKRQSDFWNAVMERVDKFFEDHDNQNMLSEINCTRSNLNKRFEDAWEILNKLAEEFDEKKVEQLHESFGVVDVSSDNRDTEDVKIFNEKVNQMNFYIMELETIMNRLQPIVGISLDQMQSELSEINDTLVEMDEKTFIMKELRKHLDDIKNNDINLIHMYEGQLLFNLESRWKNLTSFFKTRSNELDNVLLKRGDFIQVINETINWIDSIQKCIDEEDVKYADVKIIDLEICRLNVLEDDIKSHGESIDEIKKSLPSQMYLINEVVKIVTEMSDKYNNLKTSWNNKYHELEFMKEEALSILKMFEDIKKELLKFEQKLMLPQPLPAMEKNVILEKKKFDQLYDEFNEYKKISTIKESLEKSETDPRAWYKNNVSLLNEQITKLEKDFEEKKLKLEKALEHGKEITKTINSLETFVENAEDFIENINTESRSLQILSQELTLFDEFLNDLNSHRKTFKYLEKLAEDAIAICDKKDAITLKNDIVKIGRKMEKIEKKKQEKYGILKTKQTDITSFYDSLSYEVGWIGDTMVTLSNISLVGKDSNEIKDLVEKCKAFRMEIKNHSDLINKLHNKGLELESEALTNEKKSYRNDVDKLFSLWDELKELADKKYQELQEILNKKEEYNNKINNYLMWCENYIKLLENDINEGNFLGDIESILELEKEHAFLQSDFKTHESFIEDELINLKNTPNDIKLLQLDENWKKLKCLISNKENELMYAKEKAFLLDEKSKNLHKFLNDANDKISSLNKHTDNIMKEQIEVFKILGTQINEKKEDFNEINNTIKEYLPKASLTGKKNLTKMLEDLSYKWNDTILKKDEKQCICESELETFEELKKSINDNRKMVDEYVVELNKLDNPKNITFIDDHEFAYQQYLLVKSDMENQRCLINGLFEKIDNVTDSCIGKEFLIEEKNKLLKEWLSVQQKSFEYGEALSNAKNDIIESNNLSNFTFTEWRNRYIKWHDLGKLRINDLFRNFDDKGTGYLSREEIISPFLLSSFPTNKKEMEKVADVFDEGKNKINVKKFLQALKVPSDKTSALKTEKEIIEKEIMIQSQQCKCTEKYKIKKISTSEDGVTYNFGNDGGFKRFIRILQFSIMVRVGGGWVTLEKFLETHDPCRMDRKTNLEIYGIGKKLPHTVGRMENFQQKRHNSHSIISSSNRSSDDNTPIRRPLSRQISKIPVFTKSTN</sequence>
<reference evidence="11 12" key="1">
    <citation type="submission" date="2014-09" db="EMBL/GenBank/DDBJ databases">
        <authorList>
            <person name="Martin A.A."/>
        </authorList>
    </citation>
    <scope>NUCLEOTIDE SEQUENCE</scope>
    <source>
        <strain evidence="12">ED321</strain>
        <strain evidence="11">ED321 Heterogonic</strain>
    </source>
</reference>
<dbReference type="Gene3D" id="3.30.920.20">
    <property type="entry name" value="Gas2-like domain"/>
    <property type="match status" value="1"/>
</dbReference>
<dbReference type="WBParaSite" id="SRAE_2000373600.1">
    <property type="protein sequence ID" value="SRAE_2000373600.1"/>
    <property type="gene ID" value="WBGene00263961"/>
</dbReference>
<keyword evidence="5" id="KW-0206">Cytoskeleton</keyword>
<dbReference type="EMBL" id="LN609529">
    <property type="protein sequence ID" value="CEF69084.1"/>
    <property type="molecule type" value="Genomic_DNA"/>
</dbReference>
<dbReference type="GO" id="GO:0003779">
    <property type="term" value="F:actin binding"/>
    <property type="evidence" value="ECO:0007669"/>
    <property type="project" value="UniProtKB-KW"/>
</dbReference>
<dbReference type="Pfam" id="PF00435">
    <property type="entry name" value="Spectrin"/>
    <property type="match status" value="1"/>
</dbReference>
<dbReference type="RefSeq" id="XP_024508284.1">
    <property type="nucleotide sequence ID" value="XM_024654965.1"/>
</dbReference>
<organism evidence="11">
    <name type="scientific">Strongyloides ratti</name>
    <name type="common">Parasitic roundworm</name>
    <dbReference type="NCBI Taxonomy" id="34506"/>
    <lineage>
        <taxon>Eukaryota</taxon>
        <taxon>Metazoa</taxon>
        <taxon>Ecdysozoa</taxon>
        <taxon>Nematoda</taxon>
        <taxon>Chromadorea</taxon>
        <taxon>Rhabditida</taxon>
        <taxon>Tylenchina</taxon>
        <taxon>Panagrolaimomorpha</taxon>
        <taxon>Strongyloidoidea</taxon>
        <taxon>Strongyloididae</taxon>
        <taxon>Strongyloides</taxon>
    </lineage>
</organism>
<protein>
    <submittedName>
        <fullName evidence="11 13">Short stop</fullName>
    </submittedName>
</protein>
<dbReference type="InterPro" id="IPR018159">
    <property type="entry name" value="Spectrin/alpha-actinin"/>
</dbReference>
<proteinExistence type="predicted"/>
<keyword evidence="12" id="KW-1185">Reference proteome</keyword>
<evidence type="ECO:0000256" key="6">
    <source>
        <dbReference type="SAM" id="Coils"/>
    </source>
</evidence>
<dbReference type="OMA" id="INETINW"/>
<feature type="domain" description="GAR" evidence="10">
    <location>
        <begin position="1480"/>
        <end position="1562"/>
    </location>
</feature>
<dbReference type="FunFam" id="1.10.418.10:FF:000048">
    <property type="entry name" value="Short stop, isoform B"/>
    <property type="match status" value="1"/>
</dbReference>
<evidence type="ECO:0000313" key="14">
    <source>
        <dbReference type="WormBase" id="SRAE_2000373600"/>
    </source>
</evidence>
<comment type="subcellular location">
    <subcellularLocation>
        <location evidence="1">Cytoplasm</location>
        <location evidence="1">Cytoskeleton</location>
    </subcellularLocation>
</comment>
<dbReference type="SUPFAM" id="SSF47576">
    <property type="entry name" value="Calponin-homology domain, CH-domain"/>
    <property type="match status" value="1"/>
</dbReference>
<dbReference type="InterPro" id="IPR036872">
    <property type="entry name" value="CH_dom_sf"/>
</dbReference>
<dbReference type="PANTHER" id="PTHR11915">
    <property type="entry name" value="SPECTRIN/FILAMIN RELATED CYTOSKELETAL PROTEIN"/>
    <property type="match status" value="1"/>
</dbReference>
<evidence type="ECO:0000256" key="7">
    <source>
        <dbReference type="SAM" id="MobiDB-lite"/>
    </source>
</evidence>
<dbReference type="Pfam" id="PF02187">
    <property type="entry name" value="GAS2"/>
    <property type="match status" value="1"/>
</dbReference>
<dbReference type="SMART" id="SM00243">
    <property type="entry name" value="GAS2"/>
    <property type="match status" value="1"/>
</dbReference>
<dbReference type="PROSITE" id="PS51460">
    <property type="entry name" value="GAR"/>
    <property type="match status" value="1"/>
</dbReference>
<feature type="coiled-coil region" evidence="6">
    <location>
        <begin position="1018"/>
        <end position="1073"/>
    </location>
</feature>
<dbReference type="Gene3D" id="1.20.58.60">
    <property type="match status" value="4"/>
</dbReference>
<evidence type="ECO:0000256" key="5">
    <source>
        <dbReference type="ARBA" id="ARBA00023212"/>
    </source>
</evidence>
<dbReference type="PROSITE" id="PS00020">
    <property type="entry name" value="ACTININ_2"/>
    <property type="match status" value="1"/>
</dbReference>
<accession>A0A090MZK3</accession>
<dbReference type="SMART" id="SM00033">
    <property type="entry name" value="CH"/>
    <property type="match status" value="2"/>
</dbReference>
<dbReference type="SUPFAM" id="SSF143575">
    <property type="entry name" value="GAS2 domain-like"/>
    <property type="match status" value="1"/>
</dbReference>
<evidence type="ECO:0000256" key="2">
    <source>
        <dbReference type="ARBA" id="ARBA00022490"/>
    </source>
</evidence>
<dbReference type="GO" id="GO:0005856">
    <property type="term" value="C:cytoskeleton"/>
    <property type="evidence" value="ECO:0007669"/>
    <property type="project" value="UniProtKB-SubCell"/>
</dbReference>
<dbReference type="InterPro" id="IPR002048">
    <property type="entry name" value="EF_hand_dom"/>
</dbReference>
<dbReference type="GO" id="GO:0005886">
    <property type="term" value="C:plasma membrane"/>
    <property type="evidence" value="ECO:0007669"/>
    <property type="project" value="UniProtKB-SubCell"/>
</dbReference>
<dbReference type="OrthoDB" id="2250192at2759"/>
<evidence type="ECO:0000256" key="1">
    <source>
        <dbReference type="ARBA" id="ARBA00004245"/>
    </source>
</evidence>
<evidence type="ECO:0000313" key="11">
    <source>
        <dbReference type="EMBL" id="CEF69084.1"/>
    </source>
</evidence>
<evidence type="ECO:0000259" key="10">
    <source>
        <dbReference type="PROSITE" id="PS51460"/>
    </source>
</evidence>
<keyword evidence="3" id="KW-0677">Repeat</keyword>
<name>A0A090MZK3_STRRB</name>
<dbReference type="SUPFAM" id="SSF46966">
    <property type="entry name" value="Spectrin repeat"/>
    <property type="match status" value="4"/>
</dbReference>
<dbReference type="WormBase" id="SRAE_2000373600">
    <property type="protein sequence ID" value="SRP00985"/>
    <property type="gene ID" value="WBGene00263961"/>
</dbReference>
<dbReference type="Proteomes" id="UP000035682">
    <property type="component" value="Unplaced"/>
</dbReference>
<gene>
    <name evidence="11 13 14" type="ORF">SRAE_2000373600</name>
</gene>
<dbReference type="InterPro" id="IPR011992">
    <property type="entry name" value="EF-hand-dom_pair"/>
</dbReference>
<dbReference type="InterPro" id="IPR003108">
    <property type="entry name" value="GAR_dom"/>
</dbReference>
<evidence type="ECO:0000313" key="12">
    <source>
        <dbReference type="Proteomes" id="UP000035682"/>
    </source>
</evidence>
<reference evidence="13" key="2">
    <citation type="submission" date="2020-12" db="UniProtKB">
        <authorList>
            <consortium name="WormBaseParasite"/>
        </authorList>
    </citation>
    <scope>IDENTIFICATION</scope>
</reference>
<dbReference type="InterPro" id="IPR001589">
    <property type="entry name" value="Actinin_actin-bd_CS"/>
</dbReference>
<evidence type="ECO:0000259" key="8">
    <source>
        <dbReference type="PROSITE" id="PS50021"/>
    </source>
</evidence>
<dbReference type="GeneID" id="36381454"/>
<dbReference type="InterPro" id="IPR036534">
    <property type="entry name" value="GAR_dom_sf"/>
</dbReference>
<feature type="domain" description="EF-hand" evidence="9">
    <location>
        <begin position="1409"/>
        <end position="1444"/>
    </location>
</feature>
<dbReference type="Gene3D" id="1.10.418.10">
    <property type="entry name" value="Calponin-like domain"/>
    <property type="match status" value="2"/>
</dbReference>
<feature type="coiled-coil region" evidence="6">
    <location>
        <begin position="5"/>
        <end position="32"/>
    </location>
</feature>
<dbReference type="PROSITE" id="PS50021">
    <property type="entry name" value="CH"/>
    <property type="match status" value="2"/>
</dbReference>
<evidence type="ECO:0000259" key="9">
    <source>
        <dbReference type="PROSITE" id="PS50222"/>
    </source>
</evidence>
<dbReference type="Pfam" id="PF00307">
    <property type="entry name" value="CH"/>
    <property type="match status" value="2"/>
</dbReference>
<dbReference type="GO" id="GO:0008017">
    <property type="term" value="F:microtubule binding"/>
    <property type="evidence" value="ECO:0007669"/>
    <property type="project" value="InterPro"/>
</dbReference>
<keyword evidence="6" id="KW-0175">Coiled coil</keyword>
<dbReference type="InterPro" id="IPR001715">
    <property type="entry name" value="CH_dom"/>
</dbReference>
<dbReference type="SUPFAM" id="SSF47473">
    <property type="entry name" value="EF-hand"/>
    <property type="match status" value="1"/>
</dbReference>